<gene>
    <name evidence="2" type="ORF">DP116_25950</name>
</gene>
<evidence type="ECO:0000313" key="2">
    <source>
        <dbReference type="EMBL" id="NMG22698.1"/>
    </source>
</evidence>
<organism evidence="2 3">
    <name type="scientific">Brasilonema bromeliae SPC951</name>
    <dbReference type="NCBI Taxonomy" id="385972"/>
    <lineage>
        <taxon>Bacteria</taxon>
        <taxon>Bacillati</taxon>
        <taxon>Cyanobacteriota</taxon>
        <taxon>Cyanophyceae</taxon>
        <taxon>Nostocales</taxon>
        <taxon>Scytonemataceae</taxon>
        <taxon>Brasilonema</taxon>
        <taxon>Bromeliae group (in: Brasilonema)</taxon>
    </lineage>
</organism>
<feature type="transmembrane region" description="Helical" evidence="1">
    <location>
        <begin position="6"/>
        <end position="23"/>
    </location>
</feature>
<keyword evidence="1" id="KW-1133">Transmembrane helix</keyword>
<evidence type="ECO:0000256" key="1">
    <source>
        <dbReference type="SAM" id="Phobius"/>
    </source>
</evidence>
<keyword evidence="3" id="KW-1185">Reference proteome</keyword>
<evidence type="ECO:0000313" key="3">
    <source>
        <dbReference type="Proteomes" id="UP000718564"/>
    </source>
</evidence>
<reference evidence="2 3" key="1">
    <citation type="submission" date="2018-06" db="EMBL/GenBank/DDBJ databases">
        <title>Comparative genomics of Brasilonema spp. strains.</title>
        <authorList>
            <person name="Alvarenga D.O."/>
            <person name="Fiore M.F."/>
            <person name="Varani A.M."/>
        </authorList>
    </citation>
    <scope>NUCLEOTIDE SEQUENCE [LARGE SCALE GENOMIC DNA]</scope>
    <source>
        <strain evidence="2 3">SPC951</strain>
    </source>
</reference>
<sequence>MPLDPISWLIIGAIIGAGTVVFWDRIKDWATRVMGFLLDQMNKLVEFLVGGVVFLIKEGKKYYKKLYLYTRDKESQKPYRRESDKVEIKEADIPSDLRDIVPEKTNNEETGLQVATLKY</sequence>
<protein>
    <submittedName>
        <fullName evidence="2">Uncharacterized protein</fullName>
    </submittedName>
</protein>
<proteinExistence type="predicted"/>
<dbReference type="EMBL" id="QMEB01000297">
    <property type="protein sequence ID" value="NMG22698.1"/>
    <property type="molecule type" value="Genomic_DNA"/>
</dbReference>
<keyword evidence="1" id="KW-0812">Transmembrane</keyword>
<dbReference type="RefSeq" id="WP_169157887.1">
    <property type="nucleotide sequence ID" value="NZ_CAWPJE010000301.1"/>
</dbReference>
<comment type="caution">
    <text evidence="2">The sequence shown here is derived from an EMBL/GenBank/DDBJ whole genome shotgun (WGS) entry which is preliminary data.</text>
</comment>
<accession>A0ABX1PFI1</accession>
<keyword evidence="1" id="KW-0472">Membrane</keyword>
<dbReference type="Proteomes" id="UP000718564">
    <property type="component" value="Unassembled WGS sequence"/>
</dbReference>
<name>A0ABX1PFI1_9CYAN</name>